<dbReference type="FunFam" id="3.30.540.10:FF:000002">
    <property type="entry name" value="Fructose-1,6-bisphosphatase class 1"/>
    <property type="match status" value="1"/>
</dbReference>
<feature type="domain" description="Fructose-1-6-bisphosphatase class I N-terminal" evidence="14">
    <location>
        <begin position="7"/>
        <end position="197"/>
    </location>
</feature>
<evidence type="ECO:0000259" key="15">
    <source>
        <dbReference type="Pfam" id="PF18913"/>
    </source>
</evidence>
<dbReference type="NCBIfam" id="NF006778">
    <property type="entry name" value="PRK09293.1-1"/>
    <property type="match status" value="1"/>
</dbReference>
<feature type="binding site" evidence="12">
    <location>
        <position position="118"/>
    </location>
    <ligand>
        <name>Mg(2+)</name>
        <dbReference type="ChEBI" id="CHEBI:18420"/>
        <label>2</label>
    </ligand>
</feature>
<comment type="cofactor">
    <cofactor evidence="12">
        <name>Mg(2+)</name>
        <dbReference type="ChEBI" id="CHEBI:18420"/>
    </cofactor>
    <text evidence="12">Binds 2 magnesium ions per subunit.</text>
</comment>
<dbReference type="GO" id="GO:0006094">
    <property type="term" value="P:gluconeogenesis"/>
    <property type="evidence" value="ECO:0007669"/>
    <property type="project" value="UniProtKB-UniRule"/>
</dbReference>
<keyword evidence="5 12" id="KW-0963">Cytoplasm</keyword>
<organism evidence="16 17">
    <name type="scientific">Eiseniibacteriota bacterium</name>
    <dbReference type="NCBI Taxonomy" id="2212470"/>
    <lineage>
        <taxon>Bacteria</taxon>
        <taxon>Candidatus Eiseniibacteriota</taxon>
    </lineage>
</organism>
<protein>
    <recommendedName>
        <fullName evidence="10 12">Fructose-1,6-bisphosphatase class 1</fullName>
        <shortName evidence="12">FBPase class 1</shortName>
        <ecNumber evidence="4 12">3.1.3.11</ecNumber>
    </recommendedName>
    <alternativeName>
        <fullName evidence="11 12">D-fructose-1,6-bisphosphate 1-phosphohydrolase class 1</fullName>
    </alternativeName>
</protein>
<dbReference type="PIRSF" id="PIRSF500210">
    <property type="entry name" value="FBPtase"/>
    <property type="match status" value="1"/>
</dbReference>
<feature type="binding site" evidence="12">
    <location>
        <position position="117"/>
    </location>
    <ligand>
        <name>Mg(2+)</name>
        <dbReference type="ChEBI" id="CHEBI:18420"/>
        <label>1</label>
    </ligand>
</feature>
<dbReference type="PRINTS" id="PR00115">
    <property type="entry name" value="F16BPHPHTASE"/>
</dbReference>
<evidence type="ECO:0000256" key="1">
    <source>
        <dbReference type="ARBA" id="ARBA00001273"/>
    </source>
</evidence>
<accession>A0A7Y2H1J6</accession>
<feature type="binding site" evidence="12">
    <location>
        <position position="245"/>
    </location>
    <ligand>
        <name>substrate</name>
    </ligand>
</feature>
<dbReference type="GO" id="GO:0042132">
    <property type="term" value="F:fructose 1,6-bisphosphate 1-phosphatase activity"/>
    <property type="evidence" value="ECO:0007669"/>
    <property type="project" value="UniProtKB-UniRule"/>
</dbReference>
<comment type="similarity">
    <text evidence="3 12 13">Belongs to the FBPase class 1 family.</text>
</comment>
<dbReference type="GO" id="GO:0030388">
    <property type="term" value="P:fructose 1,6-bisphosphate metabolic process"/>
    <property type="evidence" value="ECO:0007669"/>
    <property type="project" value="TreeGrafter"/>
</dbReference>
<evidence type="ECO:0000256" key="9">
    <source>
        <dbReference type="ARBA" id="ARBA00023277"/>
    </source>
</evidence>
<evidence type="ECO:0000256" key="3">
    <source>
        <dbReference type="ARBA" id="ARBA00010941"/>
    </source>
</evidence>
<dbReference type="Pfam" id="PF18913">
    <property type="entry name" value="FBPase_C"/>
    <property type="match status" value="1"/>
</dbReference>
<dbReference type="GO" id="GO:0000287">
    <property type="term" value="F:magnesium ion binding"/>
    <property type="evidence" value="ECO:0007669"/>
    <property type="project" value="UniProtKB-UniRule"/>
</dbReference>
<evidence type="ECO:0000256" key="10">
    <source>
        <dbReference type="ARBA" id="ARBA00072069"/>
    </source>
</evidence>
<dbReference type="EC" id="3.1.3.11" evidence="4 12"/>
<dbReference type="GO" id="GO:0005986">
    <property type="term" value="P:sucrose biosynthetic process"/>
    <property type="evidence" value="ECO:0007669"/>
    <property type="project" value="TreeGrafter"/>
</dbReference>
<dbReference type="InterPro" id="IPR033391">
    <property type="entry name" value="FBPase_N"/>
</dbReference>
<keyword evidence="8 12" id="KW-0460">Magnesium</keyword>
<evidence type="ECO:0000256" key="6">
    <source>
        <dbReference type="ARBA" id="ARBA00022723"/>
    </source>
</evidence>
<dbReference type="FunFam" id="3.40.190.80:FF:000001">
    <property type="entry name" value="Fructose-1,6-bisphosphatase class 1"/>
    <property type="match status" value="1"/>
</dbReference>
<dbReference type="Proteomes" id="UP000547674">
    <property type="component" value="Unassembled WGS sequence"/>
</dbReference>
<dbReference type="Gene3D" id="3.30.540.10">
    <property type="entry name" value="Fructose-1,6-Bisphosphatase, subunit A, domain 1"/>
    <property type="match status" value="1"/>
</dbReference>
<dbReference type="PIRSF" id="PIRSF000904">
    <property type="entry name" value="FBPtase_SBPase"/>
    <property type="match status" value="1"/>
</dbReference>
<feature type="binding site" evidence="12">
    <location>
        <position position="211"/>
    </location>
    <ligand>
        <name>substrate</name>
    </ligand>
</feature>
<keyword evidence="6 12" id="KW-0479">Metal-binding</keyword>
<feature type="domain" description="Fructose-1-6-bisphosphatase class 1 C-terminal" evidence="15">
    <location>
        <begin position="201"/>
        <end position="329"/>
    </location>
</feature>
<name>A0A7Y2H1J6_UNCEI</name>
<feature type="binding site" evidence="12">
    <location>
        <position position="281"/>
    </location>
    <ligand>
        <name>Mg(2+)</name>
        <dbReference type="ChEBI" id="CHEBI:18420"/>
        <label>2</label>
    </ligand>
</feature>
<proteinExistence type="inferred from homology"/>
<feature type="binding site" evidence="12">
    <location>
        <position position="275"/>
    </location>
    <ligand>
        <name>substrate</name>
    </ligand>
</feature>
<dbReference type="NCBIfam" id="NF006779">
    <property type="entry name" value="PRK09293.1-3"/>
    <property type="match status" value="1"/>
</dbReference>
<evidence type="ECO:0000256" key="7">
    <source>
        <dbReference type="ARBA" id="ARBA00022801"/>
    </source>
</evidence>
<dbReference type="GO" id="GO:0006002">
    <property type="term" value="P:fructose 6-phosphate metabolic process"/>
    <property type="evidence" value="ECO:0007669"/>
    <property type="project" value="TreeGrafter"/>
</dbReference>
<dbReference type="InterPro" id="IPR000146">
    <property type="entry name" value="FBPase_class-1"/>
</dbReference>
<dbReference type="InterPro" id="IPR020548">
    <property type="entry name" value="Fructose_bisphosphatase_AS"/>
</dbReference>
<dbReference type="EMBL" id="JABDJR010000189">
    <property type="protein sequence ID" value="NNF06109.1"/>
    <property type="molecule type" value="Genomic_DNA"/>
</dbReference>
<feature type="binding site" evidence="12">
    <location>
        <position position="115"/>
    </location>
    <ligand>
        <name>Mg(2+)</name>
        <dbReference type="ChEBI" id="CHEBI:18420"/>
        <label>2</label>
    </ligand>
</feature>
<dbReference type="PROSITE" id="PS00124">
    <property type="entry name" value="FBPASE"/>
    <property type="match status" value="1"/>
</dbReference>
<evidence type="ECO:0000313" key="17">
    <source>
        <dbReference type="Proteomes" id="UP000547674"/>
    </source>
</evidence>
<evidence type="ECO:0000256" key="5">
    <source>
        <dbReference type="ARBA" id="ARBA00022490"/>
    </source>
</evidence>
<gene>
    <name evidence="12 16" type="primary">fbp</name>
    <name evidence="16" type="ORF">HKN21_05060</name>
</gene>
<dbReference type="SUPFAM" id="SSF56655">
    <property type="entry name" value="Carbohydrate phosphatase"/>
    <property type="match status" value="1"/>
</dbReference>
<evidence type="ECO:0000256" key="4">
    <source>
        <dbReference type="ARBA" id="ARBA00013093"/>
    </source>
</evidence>
<comment type="subunit">
    <text evidence="12">Homotetramer.</text>
</comment>
<feature type="binding site" evidence="12">
    <location>
        <position position="115"/>
    </location>
    <ligand>
        <name>Mg(2+)</name>
        <dbReference type="ChEBI" id="CHEBI:18420"/>
        <label>1</label>
    </ligand>
</feature>
<dbReference type="CDD" id="cd00354">
    <property type="entry name" value="FBPase"/>
    <property type="match status" value="1"/>
</dbReference>
<sequence>MQGKVVTVTRYIMEMERNIPDATGDFSNLLSEITLAGKMIQREVSKAGLVDVLGKTGTVNVQGEEVMKLDALADRIIYQALDHTGLLCVMASEEEEDVLHIPPEYPCGKYVLNYDPLDGSSNIEANVSIGTIFSIHRRVTPGNGHGTEVDCMQPGFKQVAAGYLVYGSSCMLVFTTGQGVHGFTLDPSMGEFLLSHEDIRIPGSGNIYSVNEGNRELWSQGTKDYVDGLRDPGKRNGSGPYKSRYIGSLVADFHRTLLYGGIFLYPSDTSSPQGKLRLLYEAAPLAFIVEQAGGMAVDGTSRRIMDILPDELHQRTPLVIGSRENVEDYLKSDR</sequence>
<dbReference type="PANTHER" id="PTHR11556">
    <property type="entry name" value="FRUCTOSE-1,6-BISPHOSPHATASE-RELATED"/>
    <property type="match status" value="1"/>
</dbReference>
<evidence type="ECO:0000256" key="11">
    <source>
        <dbReference type="ARBA" id="ARBA00081210"/>
    </source>
</evidence>
<evidence type="ECO:0000259" key="14">
    <source>
        <dbReference type="Pfam" id="PF00316"/>
    </source>
</evidence>
<keyword evidence="9 12" id="KW-0119">Carbohydrate metabolism</keyword>
<feature type="binding site" evidence="12">
    <location>
        <position position="93"/>
    </location>
    <ligand>
        <name>Mg(2+)</name>
        <dbReference type="ChEBI" id="CHEBI:18420"/>
        <label>1</label>
    </ligand>
</feature>
<dbReference type="PANTHER" id="PTHR11556:SF35">
    <property type="entry name" value="SEDOHEPTULOSE-1,7-BISPHOSPHATASE, CHLOROPLASTIC"/>
    <property type="match status" value="1"/>
</dbReference>
<evidence type="ECO:0000313" key="16">
    <source>
        <dbReference type="EMBL" id="NNF06109.1"/>
    </source>
</evidence>
<comment type="caution">
    <text evidence="12">Lacks conserved residue(s) required for the propagation of feature annotation.</text>
</comment>
<evidence type="ECO:0000256" key="2">
    <source>
        <dbReference type="ARBA" id="ARBA00005215"/>
    </source>
</evidence>
<evidence type="ECO:0000256" key="12">
    <source>
        <dbReference type="HAMAP-Rule" id="MF_01855"/>
    </source>
</evidence>
<comment type="subcellular location">
    <subcellularLocation>
        <location evidence="12">Cytoplasm</location>
    </subcellularLocation>
</comment>
<keyword evidence="7 12" id="KW-0378">Hydrolase</keyword>
<evidence type="ECO:0000256" key="13">
    <source>
        <dbReference type="RuleBase" id="RU000508"/>
    </source>
</evidence>
<dbReference type="AlphaFoldDB" id="A0A7Y2H1J6"/>
<comment type="catalytic activity">
    <reaction evidence="1 12">
        <text>beta-D-fructose 1,6-bisphosphate + H2O = beta-D-fructose 6-phosphate + phosphate</text>
        <dbReference type="Rhea" id="RHEA:11064"/>
        <dbReference type="ChEBI" id="CHEBI:15377"/>
        <dbReference type="ChEBI" id="CHEBI:32966"/>
        <dbReference type="ChEBI" id="CHEBI:43474"/>
        <dbReference type="ChEBI" id="CHEBI:57634"/>
        <dbReference type="EC" id="3.1.3.11"/>
    </reaction>
</comment>
<dbReference type="Gene3D" id="3.40.190.80">
    <property type="match status" value="1"/>
</dbReference>
<dbReference type="InterPro" id="IPR044015">
    <property type="entry name" value="FBPase_C_dom"/>
</dbReference>
<dbReference type="HAMAP" id="MF_01855">
    <property type="entry name" value="FBPase_class1"/>
    <property type="match status" value="1"/>
</dbReference>
<dbReference type="Pfam" id="PF00316">
    <property type="entry name" value="FBPase"/>
    <property type="match status" value="1"/>
</dbReference>
<comment type="pathway">
    <text evidence="2">Carbohydrate biosynthesis; Calvin cycle.</text>
</comment>
<comment type="caution">
    <text evidence="16">The sequence shown here is derived from an EMBL/GenBank/DDBJ whole genome shotgun (WGS) entry which is preliminary data.</text>
</comment>
<reference evidence="16 17" key="1">
    <citation type="submission" date="2020-03" db="EMBL/GenBank/DDBJ databases">
        <title>Metabolic flexibility allows generalist bacteria to become dominant in a frequently disturbed ecosystem.</title>
        <authorList>
            <person name="Chen Y.-J."/>
            <person name="Leung P.M."/>
            <person name="Bay S.K."/>
            <person name="Hugenholtz P."/>
            <person name="Kessler A.J."/>
            <person name="Shelley G."/>
            <person name="Waite D.W."/>
            <person name="Cook P.L."/>
            <person name="Greening C."/>
        </authorList>
    </citation>
    <scope>NUCLEOTIDE SEQUENCE [LARGE SCALE GENOMIC DNA]</scope>
    <source>
        <strain evidence="16">SS_bin_28</strain>
    </source>
</reference>
<dbReference type="GO" id="GO:0005829">
    <property type="term" value="C:cytosol"/>
    <property type="evidence" value="ECO:0007669"/>
    <property type="project" value="TreeGrafter"/>
</dbReference>
<dbReference type="GO" id="GO:0006000">
    <property type="term" value="P:fructose metabolic process"/>
    <property type="evidence" value="ECO:0007669"/>
    <property type="project" value="TreeGrafter"/>
</dbReference>
<evidence type="ECO:0000256" key="8">
    <source>
        <dbReference type="ARBA" id="ARBA00022842"/>
    </source>
</evidence>
<feature type="binding site" evidence="12">
    <location>
        <begin position="118"/>
        <end position="121"/>
    </location>
    <ligand>
        <name>substrate</name>
    </ligand>
</feature>
<dbReference type="InterPro" id="IPR028343">
    <property type="entry name" value="FBPtase"/>
</dbReference>